<keyword evidence="4 7" id="KW-0238">DNA-binding</keyword>
<evidence type="ECO:0000256" key="7">
    <source>
        <dbReference type="PROSITE-ProRule" id="PRU01091"/>
    </source>
</evidence>
<comment type="caution">
    <text evidence="10">The sequence shown here is derived from an EMBL/GenBank/DDBJ whole genome shotgun (WGS) entry which is preliminary data.</text>
</comment>
<dbReference type="PROSITE" id="PS51755">
    <property type="entry name" value="OMPR_PHOB"/>
    <property type="match status" value="1"/>
</dbReference>
<dbReference type="GO" id="GO:0000156">
    <property type="term" value="F:phosphorelay response regulator activity"/>
    <property type="evidence" value="ECO:0007669"/>
    <property type="project" value="TreeGrafter"/>
</dbReference>
<dbReference type="FunFam" id="3.40.50.2300:FF:000001">
    <property type="entry name" value="DNA-binding response regulator PhoB"/>
    <property type="match status" value="1"/>
</dbReference>
<dbReference type="Pfam" id="PF00486">
    <property type="entry name" value="Trans_reg_C"/>
    <property type="match status" value="1"/>
</dbReference>
<proteinExistence type="predicted"/>
<dbReference type="Gene3D" id="1.10.10.10">
    <property type="entry name" value="Winged helix-like DNA-binding domain superfamily/Winged helix DNA-binding domain"/>
    <property type="match status" value="1"/>
</dbReference>
<sequence length="215" mass="24539">MKILVVEDEVKVAEFLKKGLEEQGYQTDVAYDGQMGEKLALRNQYDILLLDVILPVINGYELCKRIREKKPQMPILMLTALGTTEDKLSGFDSGADDYLVKPFEFKELLARIRALVKRATGVVQTSALIKVADLELDLDKKTARRGNSHIELTAKEFALLEFLMRNKGRVLSRPDIAEKVWDITFDTGTNVVDVYINILRKKLDKDFPQKLIHTR</sequence>
<feature type="DNA-binding region" description="OmpR/PhoB-type" evidence="7">
    <location>
        <begin position="126"/>
        <end position="215"/>
    </location>
</feature>
<dbReference type="CDD" id="cd19935">
    <property type="entry name" value="REC_OmpR_CusR-like"/>
    <property type="match status" value="1"/>
</dbReference>
<dbReference type="Gene3D" id="3.40.50.2300">
    <property type="match status" value="1"/>
</dbReference>
<keyword evidence="3" id="KW-0805">Transcription regulation</keyword>
<dbReference type="SMART" id="SM00448">
    <property type="entry name" value="REC"/>
    <property type="match status" value="1"/>
</dbReference>
<dbReference type="FunFam" id="1.10.10.10:FF:000005">
    <property type="entry name" value="Two-component system response regulator"/>
    <property type="match status" value="1"/>
</dbReference>
<evidence type="ECO:0000256" key="6">
    <source>
        <dbReference type="PROSITE-ProRule" id="PRU00169"/>
    </source>
</evidence>
<dbReference type="GO" id="GO:0006355">
    <property type="term" value="P:regulation of DNA-templated transcription"/>
    <property type="evidence" value="ECO:0007669"/>
    <property type="project" value="InterPro"/>
</dbReference>
<organism evidence="10">
    <name type="scientific">Mariniphaga anaerophila</name>
    <dbReference type="NCBI Taxonomy" id="1484053"/>
    <lineage>
        <taxon>Bacteria</taxon>
        <taxon>Pseudomonadati</taxon>
        <taxon>Bacteroidota</taxon>
        <taxon>Bacteroidia</taxon>
        <taxon>Marinilabiliales</taxon>
        <taxon>Prolixibacteraceae</taxon>
        <taxon>Mariniphaga</taxon>
    </lineage>
</organism>
<feature type="non-terminal residue" evidence="10">
    <location>
        <position position="215"/>
    </location>
</feature>
<keyword evidence="1 6" id="KW-0597">Phosphoprotein</keyword>
<dbReference type="PANTHER" id="PTHR48111:SF22">
    <property type="entry name" value="REGULATOR OF RPOS"/>
    <property type="match status" value="1"/>
</dbReference>
<keyword evidence="5" id="KW-0804">Transcription</keyword>
<evidence type="ECO:0000256" key="4">
    <source>
        <dbReference type="ARBA" id="ARBA00023125"/>
    </source>
</evidence>
<feature type="modified residue" description="4-aspartylphosphate" evidence="6">
    <location>
        <position position="51"/>
    </location>
</feature>
<evidence type="ECO:0000256" key="3">
    <source>
        <dbReference type="ARBA" id="ARBA00023015"/>
    </source>
</evidence>
<evidence type="ECO:0000313" key="10">
    <source>
        <dbReference type="EMBL" id="HDR52063.1"/>
    </source>
</evidence>
<dbReference type="SUPFAM" id="SSF52172">
    <property type="entry name" value="CheY-like"/>
    <property type="match status" value="1"/>
</dbReference>
<keyword evidence="2" id="KW-0902">Two-component regulatory system</keyword>
<dbReference type="Proteomes" id="UP000886047">
    <property type="component" value="Unassembled WGS sequence"/>
</dbReference>
<dbReference type="InterPro" id="IPR001789">
    <property type="entry name" value="Sig_transdc_resp-reg_receiver"/>
</dbReference>
<gene>
    <name evidence="10" type="ORF">ENN90_10680</name>
</gene>
<dbReference type="PROSITE" id="PS50110">
    <property type="entry name" value="RESPONSE_REGULATORY"/>
    <property type="match status" value="1"/>
</dbReference>
<evidence type="ECO:0000256" key="5">
    <source>
        <dbReference type="ARBA" id="ARBA00023163"/>
    </source>
</evidence>
<dbReference type="CDD" id="cd00383">
    <property type="entry name" value="trans_reg_C"/>
    <property type="match status" value="1"/>
</dbReference>
<reference evidence="10" key="1">
    <citation type="journal article" date="2020" name="mSystems">
        <title>Genome- and Community-Level Interaction Insights into Carbon Utilization and Element Cycling Functions of Hydrothermarchaeota in Hydrothermal Sediment.</title>
        <authorList>
            <person name="Zhou Z."/>
            <person name="Liu Y."/>
            <person name="Xu W."/>
            <person name="Pan J."/>
            <person name="Luo Z.H."/>
            <person name="Li M."/>
        </authorList>
    </citation>
    <scope>NUCLEOTIDE SEQUENCE [LARGE SCALE GENOMIC DNA]</scope>
    <source>
        <strain evidence="10">SpSt-1217</strain>
    </source>
</reference>
<evidence type="ECO:0000259" key="8">
    <source>
        <dbReference type="PROSITE" id="PS50110"/>
    </source>
</evidence>
<feature type="domain" description="OmpR/PhoB-type" evidence="9">
    <location>
        <begin position="126"/>
        <end position="215"/>
    </location>
</feature>
<dbReference type="InterPro" id="IPR001867">
    <property type="entry name" value="OmpR/PhoB-type_DNA-bd"/>
</dbReference>
<evidence type="ECO:0000256" key="2">
    <source>
        <dbReference type="ARBA" id="ARBA00023012"/>
    </source>
</evidence>
<protein>
    <submittedName>
        <fullName evidence="10">Response regulator transcription factor</fullName>
    </submittedName>
</protein>
<accession>A0A831LLZ1</accession>
<dbReference type="GO" id="GO:0000976">
    <property type="term" value="F:transcription cis-regulatory region binding"/>
    <property type="evidence" value="ECO:0007669"/>
    <property type="project" value="TreeGrafter"/>
</dbReference>
<dbReference type="PANTHER" id="PTHR48111">
    <property type="entry name" value="REGULATOR OF RPOS"/>
    <property type="match status" value="1"/>
</dbReference>
<evidence type="ECO:0000256" key="1">
    <source>
        <dbReference type="ARBA" id="ARBA00022553"/>
    </source>
</evidence>
<dbReference type="Pfam" id="PF00072">
    <property type="entry name" value="Response_reg"/>
    <property type="match status" value="1"/>
</dbReference>
<dbReference type="GO" id="GO:0005829">
    <property type="term" value="C:cytosol"/>
    <property type="evidence" value="ECO:0007669"/>
    <property type="project" value="TreeGrafter"/>
</dbReference>
<dbReference type="InterPro" id="IPR011006">
    <property type="entry name" value="CheY-like_superfamily"/>
</dbReference>
<evidence type="ECO:0000259" key="9">
    <source>
        <dbReference type="PROSITE" id="PS51755"/>
    </source>
</evidence>
<dbReference type="EMBL" id="DSDK01000586">
    <property type="protein sequence ID" value="HDR52063.1"/>
    <property type="molecule type" value="Genomic_DNA"/>
</dbReference>
<dbReference type="AlphaFoldDB" id="A0A831LLZ1"/>
<dbReference type="InterPro" id="IPR039420">
    <property type="entry name" value="WalR-like"/>
</dbReference>
<feature type="domain" description="Response regulatory" evidence="8">
    <location>
        <begin position="2"/>
        <end position="116"/>
    </location>
</feature>
<dbReference type="SMART" id="SM00862">
    <property type="entry name" value="Trans_reg_C"/>
    <property type="match status" value="1"/>
</dbReference>
<dbReference type="GO" id="GO:0032993">
    <property type="term" value="C:protein-DNA complex"/>
    <property type="evidence" value="ECO:0007669"/>
    <property type="project" value="TreeGrafter"/>
</dbReference>
<name>A0A831LLZ1_9BACT</name>
<dbReference type="InterPro" id="IPR036388">
    <property type="entry name" value="WH-like_DNA-bd_sf"/>
</dbReference>
<dbReference type="Gene3D" id="6.10.250.690">
    <property type="match status" value="1"/>
</dbReference>